<name>A0ABT5Z0K9_9ACTN</name>
<proteinExistence type="predicted"/>
<organism evidence="3 4">
    <name type="scientific">Streptantibioticus ferralitis</name>
    <dbReference type="NCBI Taxonomy" id="236510"/>
    <lineage>
        <taxon>Bacteria</taxon>
        <taxon>Bacillati</taxon>
        <taxon>Actinomycetota</taxon>
        <taxon>Actinomycetes</taxon>
        <taxon>Kitasatosporales</taxon>
        <taxon>Streptomycetaceae</taxon>
        <taxon>Streptantibioticus</taxon>
    </lineage>
</organism>
<dbReference type="EMBL" id="JARHTQ010000009">
    <property type="protein sequence ID" value="MDF2257380.1"/>
    <property type="molecule type" value="Genomic_DNA"/>
</dbReference>
<keyword evidence="2" id="KW-0732">Signal</keyword>
<gene>
    <name evidence="3" type="ORF">P2L57_17110</name>
</gene>
<feature type="signal peptide" evidence="2">
    <location>
        <begin position="1"/>
        <end position="19"/>
    </location>
</feature>
<keyword evidence="4" id="KW-1185">Reference proteome</keyword>
<protein>
    <submittedName>
        <fullName evidence="3">Uncharacterized protein</fullName>
    </submittedName>
</protein>
<evidence type="ECO:0000313" key="3">
    <source>
        <dbReference type="EMBL" id="MDF2257380.1"/>
    </source>
</evidence>
<sequence length="244" mass="23788">MERASNLRMIALASVAALAVALPLAAATAGPAGQGRKAPATPPGLVGNASRESAGAPEGAASDAAKTGNAAGKSADNGLKESPSGAAKNAGGLLGDSGLDLPPIPGAPGTAGSIGVSGAQSNTGGQSSASANCGPQLTSPHGVEAQTCVLTDGHNTWGRTYYRNTTGSPLTAVLTLMRPDQRTVVVHCAVAASAEPRVCETPHDPTVAPNPSAPPYQAVAEFASADGDRVLLHAGSDGGGDTDQ</sequence>
<feature type="compositionally biased region" description="Polar residues" evidence="1">
    <location>
        <begin position="118"/>
        <end position="138"/>
    </location>
</feature>
<dbReference type="RefSeq" id="WP_275815290.1">
    <property type="nucleotide sequence ID" value="NZ_BAAANM010000016.1"/>
</dbReference>
<feature type="compositionally biased region" description="Low complexity" evidence="1">
    <location>
        <begin position="49"/>
        <end position="65"/>
    </location>
</feature>
<accession>A0ABT5Z0K9</accession>
<feature type="region of interest" description="Disordered" evidence="1">
    <location>
        <begin position="28"/>
        <end position="138"/>
    </location>
</feature>
<dbReference type="Proteomes" id="UP001220022">
    <property type="component" value="Unassembled WGS sequence"/>
</dbReference>
<evidence type="ECO:0000313" key="4">
    <source>
        <dbReference type="Proteomes" id="UP001220022"/>
    </source>
</evidence>
<feature type="chain" id="PRO_5047295217" evidence="2">
    <location>
        <begin position="20"/>
        <end position="244"/>
    </location>
</feature>
<evidence type="ECO:0000256" key="2">
    <source>
        <dbReference type="SAM" id="SignalP"/>
    </source>
</evidence>
<evidence type="ECO:0000256" key="1">
    <source>
        <dbReference type="SAM" id="MobiDB-lite"/>
    </source>
</evidence>
<comment type="caution">
    <text evidence="3">The sequence shown here is derived from an EMBL/GenBank/DDBJ whole genome shotgun (WGS) entry which is preliminary data.</text>
</comment>
<reference evidence="3 4" key="1">
    <citation type="submission" date="2023-03" db="EMBL/GenBank/DDBJ databases">
        <title>Draft genome sequence of type strain Streptomyces ferralitis JCM 14344.</title>
        <authorList>
            <person name="Klaysubun C."/>
            <person name="Duangmal K."/>
        </authorList>
    </citation>
    <scope>NUCLEOTIDE SEQUENCE [LARGE SCALE GENOMIC DNA]</scope>
    <source>
        <strain evidence="3 4">JCM 14344</strain>
    </source>
</reference>